<organism evidence="4 5">
    <name type="scientific">Tigheibacillus halophilus</name>
    <dbReference type="NCBI Taxonomy" id="361280"/>
    <lineage>
        <taxon>Bacteria</taxon>
        <taxon>Bacillati</taxon>
        <taxon>Bacillota</taxon>
        <taxon>Bacilli</taxon>
        <taxon>Bacillales</taxon>
        <taxon>Bacillaceae</taxon>
        <taxon>Tigheibacillus</taxon>
    </lineage>
</organism>
<keyword evidence="5" id="KW-1185">Reference proteome</keyword>
<evidence type="ECO:0000256" key="2">
    <source>
        <dbReference type="ARBA" id="ARBA00022801"/>
    </source>
</evidence>
<evidence type="ECO:0000259" key="3">
    <source>
        <dbReference type="Pfam" id="PF04509"/>
    </source>
</evidence>
<comment type="caution">
    <text evidence="4">The sequence shown here is derived from an EMBL/GenBank/DDBJ whole genome shotgun (WGS) entry which is preliminary data.</text>
</comment>
<keyword evidence="2" id="KW-0378">Hydrolase</keyword>
<dbReference type="InterPro" id="IPR007597">
    <property type="entry name" value="CheC"/>
</dbReference>
<dbReference type="PANTHER" id="PTHR43693">
    <property type="entry name" value="PROTEIN PHOSPHATASE CHEZ"/>
    <property type="match status" value="1"/>
</dbReference>
<dbReference type="PANTHER" id="PTHR43693:SF1">
    <property type="entry name" value="PROTEIN PHOSPHATASE CHEZ"/>
    <property type="match status" value="1"/>
</dbReference>
<accession>A0ABU5CAN4</accession>
<dbReference type="EMBL" id="JAWDIP010000004">
    <property type="protein sequence ID" value="MDY0396392.1"/>
    <property type="molecule type" value="Genomic_DNA"/>
</dbReference>
<dbReference type="Gene3D" id="3.40.1550.10">
    <property type="entry name" value="CheC-like"/>
    <property type="match status" value="1"/>
</dbReference>
<keyword evidence="1" id="KW-0145">Chemotaxis</keyword>
<dbReference type="Proteomes" id="UP001281447">
    <property type="component" value="Unassembled WGS sequence"/>
</dbReference>
<dbReference type="InterPro" id="IPR050992">
    <property type="entry name" value="CheZ_family_phosphatases"/>
</dbReference>
<dbReference type="SUPFAM" id="SSF103039">
    <property type="entry name" value="CheC-like"/>
    <property type="match status" value="1"/>
</dbReference>
<dbReference type="Pfam" id="PF04509">
    <property type="entry name" value="CheC"/>
    <property type="match status" value="2"/>
</dbReference>
<gene>
    <name evidence="4" type="ORF">RWE15_21225</name>
</gene>
<sequence>MMKKLTNMQRDALREIGNIGSGNAATSMAKMMQNKVEMAVPDLKIIAFEEVMDMLGGAETTVVANMFRINGNAPGTVFLIMSLEEADSIAQHFSGLELFDCQDDPEPLGVSAIQEFANILTSAYVSALADFTGLHMQPSVPLISIDMAGAVISQGLVEISQANDYAIIIDTVMNVPAKKRHGTVKWPVFTASRSGLSTKNIQCTGY</sequence>
<evidence type="ECO:0000313" key="4">
    <source>
        <dbReference type="EMBL" id="MDY0396392.1"/>
    </source>
</evidence>
<dbReference type="InterPro" id="IPR028976">
    <property type="entry name" value="CheC-like_sf"/>
</dbReference>
<dbReference type="CDD" id="cd17909">
    <property type="entry name" value="CheC_ClassI"/>
    <property type="match status" value="1"/>
</dbReference>
<feature type="domain" description="CheC-like protein" evidence="3">
    <location>
        <begin position="111"/>
        <end position="143"/>
    </location>
</feature>
<evidence type="ECO:0000256" key="1">
    <source>
        <dbReference type="ARBA" id="ARBA00022500"/>
    </source>
</evidence>
<name>A0ABU5CAN4_9BACI</name>
<protein>
    <submittedName>
        <fullName evidence="4">Chemotaxis protein CheC</fullName>
    </submittedName>
</protein>
<feature type="domain" description="CheC-like protein" evidence="3">
    <location>
        <begin position="8"/>
        <end position="45"/>
    </location>
</feature>
<reference evidence="4 5" key="1">
    <citation type="submission" date="2023-10" db="EMBL/GenBank/DDBJ databases">
        <title>Virgibacillus halophilus 5B73C genome.</title>
        <authorList>
            <person name="Miliotis G."/>
            <person name="Sengupta P."/>
            <person name="Hameed A."/>
            <person name="Chuvochina M."/>
            <person name="Mcdonagh F."/>
            <person name="Simpson A.C."/>
            <person name="Singh N.K."/>
            <person name="Rekha P.D."/>
            <person name="Raman K."/>
            <person name="Hugenholtz P."/>
            <person name="Venkateswaran K."/>
        </authorList>
    </citation>
    <scope>NUCLEOTIDE SEQUENCE [LARGE SCALE GENOMIC DNA]</scope>
    <source>
        <strain evidence="4 5">5B73C</strain>
    </source>
</reference>
<evidence type="ECO:0000313" key="5">
    <source>
        <dbReference type="Proteomes" id="UP001281447"/>
    </source>
</evidence>
<proteinExistence type="predicted"/>